<dbReference type="PANTHER" id="PTHR31328">
    <property type="entry name" value="BIOGENESIS OF LYSOSOME-RELATED ORGANELLES COMPLEX 1 SUBUNIT 6"/>
    <property type="match status" value="1"/>
</dbReference>
<feature type="region of interest" description="Disordered" evidence="1">
    <location>
        <begin position="1"/>
        <end position="54"/>
    </location>
</feature>
<evidence type="ECO:0000256" key="1">
    <source>
        <dbReference type="SAM" id="MobiDB-lite"/>
    </source>
</evidence>
<dbReference type="GO" id="GO:0031083">
    <property type="term" value="C:BLOC-1 complex"/>
    <property type="evidence" value="ECO:0007669"/>
    <property type="project" value="TreeGrafter"/>
</dbReference>
<dbReference type="EMBL" id="UYJE01000425">
    <property type="protein sequence ID" value="VDH93151.1"/>
    <property type="molecule type" value="Genomic_DNA"/>
</dbReference>
<dbReference type="Proteomes" id="UP000596742">
    <property type="component" value="Unassembled WGS sequence"/>
</dbReference>
<dbReference type="PANTHER" id="PTHR31328:SF2">
    <property type="entry name" value="BIOGENESIS OF LYSOSOME-RELATED ORGANELLES COMPLEX 1 SUBUNIT 6"/>
    <property type="match status" value="1"/>
</dbReference>
<reference evidence="2" key="1">
    <citation type="submission" date="2018-11" db="EMBL/GenBank/DDBJ databases">
        <authorList>
            <person name="Alioto T."/>
            <person name="Alioto T."/>
        </authorList>
    </citation>
    <scope>NUCLEOTIDE SEQUENCE</scope>
</reference>
<protein>
    <submittedName>
        <fullName evidence="2">Uncharacterized protein</fullName>
    </submittedName>
</protein>
<accession>A0A8B6BP51</accession>
<dbReference type="OrthoDB" id="19659at2759"/>
<evidence type="ECO:0000313" key="2">
    <source>
        <dbReference type="EMBL" id="VDH93151.1"/>
    </source>
</evidence>
<proteinExistence type="predicted"/>
<dbReference type="GO" id="GO:0030133">
    <property type="term" value="C:transport vesicle"/>
    <property type="evidence" value="ECO:0007669"/>
    <property type="project" value="TreeGrafter"/>
</dbReference>
<organism evidence="2 3">
    <name type="scientific">Mytilus galloprovincialis</name>
    <name type="common">Mediterranean mussel</name>
    <dbReference type="NCBI Taxonomy" id="29158"/>
    <lineage>
        <taxon>Eukaryota</taxon>
        <taxon>Metazoa</taxon>
        <taxon>Spiralia</taxon>
        <taxon>Lophotrochozoa</taxon>
        <taxon>Mollusca</taxon>
        <taxon>Bivalvia</taxon>
        <taxon>Autobranchia</taxon>
        <taxon>Pteriomorphia</taxon>
        <taxon>Mytilida</taxon>
        <taxon>Mytiloidea</taxon>
        <taxon>Mytilidae</taxon>
        <taxon>Mytilinae</taxon>
        <taxon>Mytilus</taxon>
    </lineage>
</organism>
<dbReference type="AlphaFoldDB" id="A0A8B6BP51"/>
<comment type="caution">
    <text evidence="2">The sequence shown here is derived from an EMBL/GenBank/DDBJ whole genome shotgun (WGS) entry which is preliminary data.</text>
</comment>
<evidence type="ECO:0000313" key="3">
    <source>
        <dbReference type="Proteomes" id="UP000596742"/>
    </source>
</evidence>
<name>A0A8B6BP51_MYTGA</name>
<sequence length="142" mass="15752">MSDQKDDVKVEQTLNEDSSEHTDDTNNATKEDVKTDSKGDNSTDDQGSSELGINPETLEKLTLGFLSHCLPDLQRAKGSLTEILTSQNILHETAQNENGKFKINEDVEQTVSQQCIGNVKNGHTIYHLVEIVINFFLSFGKV</sequence>
<feature type="compositionally biased region" description="Basic and acidic residues" evidence="1">
    <location>
        <begin position="1"/>
        <end position="10"/>
    </location>
</feature>
<feature type="compositionally biased region" description="Basic and acidic residues" evidence="1">
    <location>
        <begin position="18"/>
        <end position="41"/>
    </location>
</feature>
<gene>
    <name evidence="2" type="ORF">MGAL_10B092240A</name>
</gene>
<keyword evidence="3" id="KW-1185">Reference proteome</keyword>